<keyword evidence="9" id="KW-1185">Reference proteome</keyword>
<evidence type="ECO:0000256" key="1">
    <source>
        <dbReference type="ARBA" id="ARBA00007326"/>
    </source>
</evidence>
<reference evidence="5" key="1">
    <citation type="submission" date="2023-06" db="EMBL/GenBank/DDBJ databases">
        <authorList>
            <person name="Kurt Z."/>
        </authorList>
    </citation>
    <scope>NUCLEOTIDE SEQUENCE</scope>
</reference>
<dbReference type="GO" id="GO:0005840">
    <property type="term" value="C:ribosome"/>
    <property type="evidence" value="ECO:0007669"/>
    <property type="project" value="UniProtKB-KW"/>
</dbReference>
<dbReference type="PROSITE" id="PS00709">
    <property type="entry name" value="RIBOSOMAL_L30E_1"/>
    <property type="match status" value="1"/>
</dbReference>
<dbReference type="Gene3D" id="3.30.1330.30">
    <property type="match status" value="1"/>
</dbReference>
<dbReference type="Pfam" id="PF01248">
    <property type="entry name" value="Ribosomal_L7Ae"/>
    <property type="match status" value="1"/>
</dbReference>
<evidence type="ECO:0000256" key="2">
    <source>
        <dbReference type="ARBA" id="ARBA00022980"/>
    </source>
</evidence>
<dbReference type="GO" id="GO:1990904">
    <property type="term" value="C:ribonucleoprotein complex"/>
    <property type="evidence" value="ECO:0007669"/>
    <property type="project" value="UniProtKB-KW"/>
</dbReference>
<comment type="caution">
    <text evidence="5">The sequence shown here is derived from an EMBL/GenBank/DDBJ whole genome shotgun (WGS) entry which is preliminary data.</text>
</comment>
<dbReference type="InterPro" id="IPR022991">
    <property type="entry name" value="Ribosomal_eL30_CS"/>
</dbReference>
<dbReference type="EMBL" id="CAXDID020000359">
    <property type="protein sequence ID" value="CAL6082061.1"/>
    <property type="molecule type" value="Genomic_DNA"/>
</dbReference>
<dbReference type="Proteomes" id="UP001642409">
    <property type="component" value="Unassembled WGS sequence"/>
</dbReference>
<evidence type="ECO:0000256" key="3">
    <source>
        <dbReference type="ARBA" id="ARBA00023274"/>
    </source>
</evidence>
<sequence>MMTADRNAVKIQLILTKQRKTQESSSLQLTLVVKSGKYTLGVNQAIKAIRNGEAKLVILANNLPTLVSSQIEYLCMLAKCTVNKFPASSRELGIALGKPYNVGVMAITEAGDADLKTFE</sequence>
<comment type="similarity">
    <text evidence="1">Belongs to the eukaryotic ribosomal protein eL30 family.</text>
</comment>
<evidence type="ECO:0000313" key="9">
    <source>
        <dbReference type="Proteomes" id="UP001642409"/>
    </source>
</evidence>
<accession>A0AA86ND14</accession>
<dbReference type="EMBL" id="CATOUU010000116">
    <property type="protein sequence ID" value="CAI9916965.1"/>
    <property type="molecule type" value="Genomic_DNA"/>
</dbReference>
<evidence type="ECO:0000259" key="4">
    <source>
        <dbReference type="Pfam" id="PF01248"/>
    </source>
</evidence>
<keyword evidence="2 5" id="KW-0689">Ribosomal protein</keyword>
<evidence type="ECO:0000313" key="7">
    <source>
        <dbReference type="EMBL" id="CAL5991234.1"/>
    </source>
</evidence>
<dbReference type="FunFam" id="3.30.1330.30:FF:000001">
    <property type="entry name" value="60S ribosomal protein L30"/>
    <property type="match status" value="1"/>
</dbReference>
<dbReference type="EMBL" id="CATOUU010000985">
    <property type="protein sequence ID" value="CAI9965060.1"/>
    <property type="molecule type" value="Genomic_DNA"/>
</dbReference>
<evidence type="ECO:0000313" key="8">
    <source>
        <dbReference type="EMBL" id="CAL6082061.1"/>
    </source>
</evidence>
<evidence type="ECO:0000313" key="5">
    <source>
        <dbReference type="EMBL" id="CAI9916965.1"/>
    </source>
</evidence>
<gene>
    <name evidence="7" type="ORF">HINF_LOCUS11995</name>
    <name evidence="5" type="ORF">HINF_LOCUS4610</name>
    <name evidence="6" type="ORF">HINF_LOCUS52705</name>
    <name evidence="8" type="ORF">HINF_LOCUS60853</name>
</gene>
<name>A0AA86ND14_9EUKA</name>
<feature type="domain" description="Ribosomal protein eL8/eL30/eS12/Gadd45" evidence="4">
    <location>
        <begin position="29"/>
        <end position="114"/>
    </location>
</feature>
<keyword evidence="3" id="KW-0687">Ribonucleoprotein</keyword>
<dbReference type="EMBL" id="CAXDID020000027">
    <property type="protein sequence ID" value="CAL5991234.1"/>
    <property type="molecule type" value="Genomic_DNA"/>
</dbReference>
<organism evidence="5">
    <name type="scientific">Hexamita inflata</name>
    <dbReference type="NCBI Taxonomy" id="28002"/>
    <lineage>
        <taxon>Eukaryota</taxon>
        <taxon>Metamonada</taxon>
        <taxon>Diplomonadida</taxon>
        <taxon>Hexamitidae</taxon>
        <taxon>Hexamitinae</taxon>
        <taxon>Hexamita</taxon>
    </lineage>
</organism>
<dbReference type="PANTHER" id="PTHR11449">
    <property type="entry name" value="RIBOSOMAL PROTEIN L30"/>
    <property type="match status" value="1"/>
</dbReference>
<proteinExistence type="inferred from homology"/>
<evidence type="ECO:0000313" key="6">
    <source>
        <dbReference type="EMBL" id="CAI9965060.1"/>
    </source>
</evidence>
<dbReference type="AlphaFoldDB" id="A0AA86ND14"/>
<dbReference type="InterPro" id="IPR029064">
    <property type="entry name" value="Ribosomal_eL30-like_sf"/>
</dbReference>
<dbReference type="NCBIfam" id="NF002172">
    <property type="entry name" value="PRK01018.1"/>
    <property type="match status" value="1"/>
</dbReference>
<dbReference type="InterPro" id="IPR004038">
    <property type="entry name" value="Ribosomal_eL8/eL30/eS12/Gad45"/>
</dbReference>
<dbReference type="InterPro" id="IPR039109">
    <property type="entry name" value="Ribosomal_eL30-like"/>
</dbReference>
<reference evidence="7 9" key="2">
    <citation type="submission" date="2024-07" db="EMBL/GenBank/DDBJ databases">
        <authorList>
            <person name="Akdeniz Z."/>
        </authorList>
    </citation>
    <scope>NUCLEOTIDE SEQUENCE [LARGE SCALE GENOMIC DNA]</scope>
</reference>
<dbReference type="GO" id="GO:0003723">
    <property type="term" value="F:RNA binding"/>
    <property type="evidence" value="ECO:0007669"/>
    <property type="project" value="InterPro"/>
</dbReference>
<dbReference type="SUPFAM" id="SSF55315">
    <property type="entry name" value="L30e-like"/>
    <property type="match status" value="1"/>
</dbReference>
<protein>
    <submittedName>
        <fullName evidence="5">Ribosomal protein L30</fullName>
    </submittedName>
    <submittedName>
        <fullName evidence="7">Ribosomal_protein L30</fullName>
    </submittedName>
</protein>